<dbReference type="RefSeq" id="WP_023065013.1">
    <property type="nucleotide sequence ID" value="NZ_AUZM01000007.1"/>
</dbReference>
<dbReference type="OrthoDB" id="9876690at2"/>
<sequence length="161" mass="18574">MTRSGSFPSGVLGALTDSRLFEQKEFKPMRTTLDIYSMTEHHNSVLFSTEKTQPLYWDNFCSLNSQKLNSNSTSNSKLILTQLRLEAIDAELAITCSLYSKRCQELDRITLQTEQYSDCSLELESQEICQEIFTLIDKISQLQIERINTCHQLNYISLNEE</sequence>
<comment type="caution">
    <text evidence="1">The sequence shown here is derived from an EMBL/GenBank/DDBJ whole genome shotgun (WGS) entry which is preliminary data.</text>
</comment>
<dbReference type="Proteomes" id="UP000017127">
    <property type="component" value="Unassembled WGS sequence"/>
</dbReference>
<accession>U7QNU7</accession>
<proteinExistence type="predicted"/>
<reference evidence="1 2" key="1">
    <citation type="journal article" date="2013" name="Front. Microbiol.">
        <title>Comparative genomic analyses of the cyanobacterium, Lyngbya aestuarii BL J, a powerful hydrogen producer.</title>
        <authorList>
            <person name="Kothari A."/>
            <person name="Vaughn M."/>
            <person name="Garcia-Pichel F."/>
        </authorList>
    </citation>
    <scope>NUCLEOTIDE SEQUENCE [LARGE SCALE GENOMIC DNA]</scope>
    <source>
        <strain evidence="1 2">BL J</strain>
    </source>
</reference>
<name>U7QNU7_9CYAN</name>
<gene>
    <name evidence="1" type="ORF">M595_1176</name>
</gene>
<organism evidence="1 2">
    <name type="scientific">Lyngbya aestuarii BL J</name>
    <dbReference type="NCBI Taxonomy" id="1348334"/>
    <lineage>
        <taxon>Bacteria</taxon>
        <taxon>Bacillati</taxon>
        <taxon>Cyanobacteriota</taxon>
        <taxon>Cyanophyceae</taxon>
        <taxon>Oscillatoriophycideae</taxon>
        <taxon>Oscillatoriales</taxon>
        <taxon>Microcoleaceae</taxon>
        <taxon>Lyngbya</taxon>
    </lineage>
</organism>
<keyword evidence="2" id="KW-1185">Reference proteome</keyword>
<evidence type="ECO:0000313" key="2">
    <source>
        <dbReference type="Proteomes" id="UP000017127"/>
    </source>
</evidence>
<protein>
    <submittedName>
        <fullName evidence="1">Uncharacterized protein</fullName>
    </submittedName>
</protein>
<dbReference type="AlphaFoldDB" id="U7QNU7"/>
<evidence type="ECO:0000313" key="1">
    <source>
        <dbReference type="EMBL" id="ERT08922.1"/>
    </source>
</evidence>
<dbReference type="EMBL" id="AUZM01000007">
    <property type="protein sequence ID" value="ERT08922.1"/>
    <property type="molecule type" value="Genomic_DNA"/>
</dbReference>